<keyword evidence="2" id="KW-0521">NADP</keyword>
<name>A0A135TB53_9PEZI</name>
<evidence type="ECO:0000256" key="2">
    <source>
        <dbReference type="ARBA" id="ARBA00022857"/>
    </source>
</evidence>
<evidence type="ECO:0000256" key="3">
    <source>
        <dbReference type="ARBA" id="ARBA00023002"/>
    </source>
</evidence>
<reference evidence="5 6" key="1">
    <citation type="submission" date="2014-02" db="EMBL/GenBank/DDBJ databases">
        <title>The genome sequence of Colletotrichum simmondsii CBS122122.</title>
        <authorList>
            <person name="Baroncelli R."/>
            <person name="Thon M.R."/>
        </authorList>
    </citation>
    <scope>NUCLEOTIDE SEQUENCE [LARGE SCALE GENOMIC DNA]</scope>
    <source>
        <strain evidence="5 6">CBS122122</strain>
    </source>
</reference>
<dbReference type="Gene3D" id="3.40.50.720">
    <property type="entry name" value="NAD(P)-binding Rossmann-like Domain"/>
    <property type="match status" value="2"/>
</dbReference>
<dbReference type="OrthoDB" id="419598at2759"/>
<dbReference type="InterPro" id="IPR036291">
    <property type="entry name" value="NAD(P)-bd_dom_sf"/>
</dbReference>
<comment type="similarity">
    <text evidence="1">Belongs to the NmrA-type oxidoreductase family. Isoflavone reductase subfamily.</text>
</comment>
<dbReference type="Proteomes" id="UP000070328">
    <property type="component" value="Unassembled WGS sequence"/>
</dbReference>
<dbReference type="PANTHER" id="PTHR47706:SF4">
    <property type="entry name" value="NMRA-LIKE DOMAIN-CONTAINING PROTEIN"/>
    <property type="match status" value="1"/>
</dbReference>
<dbReference type="InterPro" id="IPR001509">
    <property type="entry name" value="Epimerase_deHydtase"/>
</dbReference>
<dbReference type="Gene3D" id="3.90.25.10">
    <property type="entry name" value="UDP-galactose 4-epimerase, domain 1"/>
    <property type="match status" value="1"/>
</dbReference>
<evidence type="ECO:0000313" key="6">
    <source>
        <dbReference type="Proteomes" id="UP000070328"/>
    </source>
</evidence>
<keyword evidence="6" id="KW-1185">Reference proteome</keyword>
<accession>A0A135TB53</accession>
<dbReference type="SUPFAM" id="SSF51735">
    <property type="entry name" value="NAD(P)-binding Rossmann-fold domains"/>
    <property type="match status" value="1"/>
</dbReference>
<evidence type="ECO:0000313" key="5">
    <source>
        <dbReference type="EMBL" id="KXH45328.1"/>
    </source>
</evidence>
<evidence type="ECO:0000256" key="1">
    <source>
        <dbReference type="ARBA" id="ARBA00005725"/>
    </source>
</evidence>
<keyword evidence="3" id="KW-0560">Oxidoreductase</keyword>
<organism evidence="5 6">
    <name type="scientific">Colletotrichum simmondsii</name>
    <dbReference type="NCBI Taxonomy" id="703756"/>
    <lineage>
        <taxon>Eukaryota</taxon>
        <taxon>Fungi</taxon>
        <taxon>Dikarya</taxon>
        <taxon>Ascomycota</taxon>
        <taxon>Pezizomycotina</taxon>
        <taxon>Sordariomycetes</taxon>
        <taxon>Hypocreomycetidae</taxon>
        <taxon>Glomerellales</taxon>
        <taxon>Glomerellaceae</taxon>
        <taxon>Colletotrichum</taxon>
        <taxon>Colletotrichum acutatum species complex</taxon>
    </lineage>
</organism>
<proteinExistence type="inferred from homology"/>
<dbReference type="InterPro" id="IPR051609">
    <property type="entry name" value="NmrA/Isoflavone_reductase-like"/>
</dbReference>
<feature type="domain" description="NAD-dependent epimerase/dehydratase" evidence="4">
    <location>
        <begin position="4"/>
        <end position="79"/>
    </location>
</feature>
<dbReference type="AlphaFoldDB" id="A0A135TB53"/>
<protein>
    <recommendedName>
        <fullName evidence="4">NAD-dependent epimerase/dehydratase domain-containing protein</fullName>
    </recommendedName>
</protein>
<sequence length="273" mass="30441">MITIVVAGGTRGIGRAIAEAINRNGGYRVKILSRSANLALQEETGIDVIQVDYNSVSALTKVFHDNKVDTVISTLFVTSDGSPQLDAVEALENSSLEYTLYYVGYFLDFWGYPRVKSYQIQNIIVVDIENNKAAIPGKGDTPVTFTHTLDVAEFVVASLELPKWEKESYVIGENVTCNEFLRIAEEVKGVKFEVIHDDIDFLMSGKITELPSHPSLYSVMPKDQLQALFATFGIWFEEGLYHLQPKKTLNQLFPGIKARTVKEVIQAGWGQKN</sequence>
<dbReference type="PANTHER" id="PTHR47706">
    <property type="entry name" value="NMRA-LIKE FAMILY PROTEIN"/>
    <property type="match status" value="1"/>
</dbReference>
<dbReference type="GO" id="GO:0016491">
    <property type="term" value="F:oxidoreductase activity"/>
    <property type="evidence" value="ECO:0007669"/>
    <property type="project" value="UniProtKB-KW"/>
</dbReference>
<comment type="caution">
    <text evidence="5">The sequence shown here is derived from an EMBL/GenBank/DDBJ whole genome shotgun (WGS) entry which is preliminary data.</text>
</comment>
<dbReference type="Pfam" id="PF01370">
    <property type="entry name" value="Epimerase"/>
    <property type="match status" value="1"/>
</dbReference>
<dbReference type="EMBL" id="JFBX01000224">
    <property type="protein sequence ID" value="KXH45328.1"/>
    <property type="molecule type" value="Genomic_DNA"/>
</dbReference>
<evidence type="ECO:0000259" key="4">
    <source>
        <dbReference type="Pfam" id="PF01370"/>
    </source>
</evidence>
<gene>
    <name evidence="5" type="ORF">CSIM01_13551</name>
</gene>